<dbReference type="Gene3D" id="3.90.640.10">
    <property type="entry name" value="Actin, Chain A, domain 4"/>
    <property type="match status" value="1"/>
</dbReference>
<comment type="similarity">
    <text evidence="2">Belongs to the actin family. ARP6 subfamily.</text>
</comment>
<reference evidence="4 5" key="2">
    <citation type="submission" date="2018-11" db="EMBL/GenBank/DDBJ databases">
        <authorList>
            <consortium name="Pathogen Informatics"/>
        </authorList>
    </citation>
    <scope>NUCLEOTIDE SEQUENCE [LARGE SCALE GENOMIC DNA]</scope>
</reference>
<protein>
    <submittedName>
        <fullName evidence="6">Actin-related protein 6</fullName>
    </submittedName>
</protein>
<evidence type="ECO:0000313" key="6">
    <source>
        <dbReference type="WBParaSite" id="GPUH_0000284501-mRNA-1"/>
    </source>
</evidence>
<dbReference type="GO" id="GO:0005634">
    <property type="term" value="C:nucleus"/>
    <property type="evidence" value="ECO:0007669"/>
    <property type="project" value="UniProtKB-ARBA"/>
</dbReference>
<dbReference type="CDD" id="cd10210">
    <property type="entry name" value="ASKHA_NBD_Arp6"/>
    <property type="match status" value="1"/>
</dbReference>
<dbReference type="Pfam" id="PF00022">
    <property type="entry name" value="Actin"/>
    <property type="match status" value="1"/>
</dbReference>
<dbReference type="PANTHER" id="PTHR11937">
    <property type="entry name" value="ACTIN"/>
    <property type="match status" value="1"/>
</dbReference>
<reference evidence="6" key="1">
    <citation type="submission" date="2016-06" db="UniProtKB">
        <authorList>
            <consortium name="WormBaseParasite"/>
        </authorList>
    </citation>
    <scope>IDENTIFICATION</scope>
</reference>
<dbReference type="FunFam" id="3.90.640.10:FF:000014">
    <property type="entry name" value="Putative actin-related protein 6"/>
    <property type="match status" value="1"/>
</dbReference>
<dbReference type="Gene3D" id="2.30.36.70">
    <property type="entry name" value="Actin, Chain A, domain 2"/>
    <property type="match status" value="1"/>
</dbReference>
<comment type="subcellular location">
    <subcellularLocation>
        <location evidence="1">Cytoplasm</location>
    </subcellularLocation>
</comment>
<keyword evidence="5" id="KW-1185">Reference proteome</keyword>
<proteinExistence type="inferred from homology"/>
<dbReference type="Proteomes" id="UP000271098">
    <property type="component" value="Unassembled WGS sequence"/>
</dbReference>
<evidence type="ECO:0000256" key="3">
    <source>
        <dbReference type="ARBA" id="ARBA00022490"/>
    </source>
</evidence>
<organism evidence="6">
    <name type="scientific">Gongylonema pulchrum</name>
    <dbReference type="NCBI Taxonomy" id="637853"/>
    <lineage>
        <taxon>Eukaryota</taxon>
        <taxon>Metazoa</taxon>
        <taxon>Ecdysozoa</taxon>
        <taxon>Nematoda</taxon>
        <taxon>Chromadorea</taxon>
        <taxon>Rhabditida</taxon>
        <taxon>Spirurina</taxon>
        <taxon>Spiruromorpha</taxon>
        <taxon>Spiruroidea</taxon>
        <taxon>Gongylonematidae</taxon>
        <taxon>Gongylonema</taxon>
    </lineage>
</organism>
<dbReference type="SMART" id="SM00268">
    <property type="entry name" value="ACTIN"/>
    <property type="match status" value="1"/>
</dbReference>
<dbReference type="OrthoDB" id="6220758at2759"/>
<evidence type="ECO:0000313" key="4">
    <source>
        <dbReference type="EMBL" id="VDK36680.1"/>
    </source>
</evidence>
<dbReference type="WBParaSite" id="GPUH_0000284501-mRNA-1">
    <property type="protein sequence ID" value="GPUH_0000284501-mRNA-1"/>
    <property type="gene ID" value="GPUH_0000284501"/>
</dbReference>
<dbReference type="GO" id="GO:0005737">
    <property type="term" value="C:cytoplasm"/>
    <property type="evidence" value="ECO:0007669"/>
    <property type="project" value="UniProtKB-SubCell"/>
</dbReference>
<gene>
    <name evidence="4" type="ORF">GPUH_LOCUS2841</name>
</gene>
<dbReference type="InterPro" id="IPR004000">
    <property type="entry name" value="Actin"/>
</dbReference>
<dbReference type="InterPro" id="IPR043129">
    <property type="entry name" value="ATPase_NBD"/>
</dbReference>
<keyword evidence="3" id="KW-0963">Cytoplasm</keyword>
<evidence type="ECO:0000256" key="1">
    <source>
        <dbReference type="ARBA" id="ARBA00004496"/>
    </source>
</evidence>
<dbReference type="SUPFAM" id="SSF53067">
    <property type="entry name" value="Actin-like ATPase domain"/>
    <property type="match status" value="2"/>
</dbReference>
<dbReference type="AlphaFoldDB" id="A0A183D299"/>
<accession>A0A183D299</accession>
<name>A0A183D299_9BILA</name>
<sequence>MSNTLIFDNGCSTIKAGYVTDEKPRLLPNSIVKTRSERKRVYVADEVDECRDHSSIFFSSPAEKGYIVNWDVQQKIWDRVFGAEALNVSFSDTRIVMTDPIYNVPAIRDFSDEILFEQYGFHSLAKASASSLVALADTVDQEYKDELCCVVVDSGFSFTHIVPYYKGKAIRDAILRIDIGGKVLTNLLKEWISYRQLNVMEETYVLNECKEDVCFVADDFTKHMKIAECCGSENTVVCDYILPDFATHSRGFIRTPETGNTDDFQKLRLNVERFAVPETLFSPADIGISQMGIPEAIAAAVKNCPYGDFCRAIF</sequence>
<dbReference type="Gene3D" id="3.30.420.40">
    <property type="match status" value="2"/>
</dbReference>
<evidence type="ECO:0000256" key="2">
    <source>
        <dbReference type="ARBA" id="ARBA00005665"/>
    </source>
</evidence>
<dbReference type="EMBL" id="UYRT01004529">
    <property type="protein sequence ID" value="VDK36680.1"/>
    <property type="molecule type" value="Genomic_DNA"/>
</dbReference>
<evidence type="ECO:0000313" key="5">
    <source>
        <dbReference type="Proteomes" id="UP000271098"/>
    </source>
</evidence>